<dbReference type="AlphaFoldDB" id="A0A0B6YNM8"/>
<gene>
    <name evidence="2" type="primary">ORF31229</name>
</gene>
<keyword evidence="1" id="KW-0472">Membrane</keyword>
<feature type="non-terminal residue" evidence="2">
    <location>
        <position position="1"/>
    </location>
</feature>
<feature type="transmembrane region" description="Helical" evidence="1">
    <location>
        <begin position="22"/>
        <end position="41"/>
    </location>
</feature>
<proteinExistence type="predicted"/>
<evidence type="ECO:0000313" key="2">
    <source>
        <dbReference type="EMBL" id="CEK57844.1"/>
    </source>
</evidence>
<reference evidence="2" key="1">
    <citation type="submission" date="2014-12" db="EMBL/GenBank/DDBJ databases">
        <title>Insight into the proteome of Arion vulgaris.</title>
        <authorList>
            <person name="Aradska J."/>
            <person name="Bulat T."/>
            <person name="Smidak R."/>
            <person name="Sarate P."/>
            <person name="Gangsoo J."/>
            <person name="Sialana F."/>
            <person name="Bilban M."/>
            <person name="Lubec G."/>
        </authorList>
    </citation>
    <scope>NUCLEOTIDE SEQUENCE</scope>
    <source>
        <tissue evidence="2">Skin</tissue>
    </source>
</reference>
<keyword evidence="1" id="KW-0812">Transmembrane</keyword>
<accession>A0A0B6YNM8</accession>
<evidence type="ECO:0000256" key="1">
    <source>
        <dbReference type="SAM" id="Phobius"/>
    </source>
</evidence>
<dbReference type="EMBL" id="HACG01010979">
    <property type="protein sequence ID" value="CEK57844.1"/>
    <property type="molecule type" value="Transcribed_RNA"/>
</dbReference>
<feature type="non-terminal residue" evidence="2">
    <location>
        <position position="133"/>
    </location>
</feature>
<organism evidence="2">
    <name type="scientific">Arion vulgaris</name>
    <dbReference type="NCBI Taxonomy" id="1028688"/>
    <lineage>
        <taxon>Eukaryota</taxon>
        <taxon>Metazoa</taxon>
        <taxon>Spiralia</taxon>
        <taxon>Lophotrochozoa</taxon>
        <taxon>Mollusca</taxon>
        <taxon>Gastropoda</taxon>
        <taxon>Heterobranchia</taxon>
        <taxon>Euthyneura</taxon>
        <taxon>Panpulmonata</taxon>
        <taxon>Eupulmonata</taxon>
        <taxon>Stylommatophora</taxon>
        <taxon>Helicina</taxon>
        <taxon>Arionoidea</taxon>
        <taxon>Arionidae</taxon>
        <taxon>Arion</taxon>
    </lineage>
</organism>
<protein>
    <submittedName>
        <fullName evidence="2">Uncharacterized protein</fullName>
    </submittedName>
</protein>
<keyword evidence="1" id="KW-1133">Transmembrane helix</keyword>
<sequence length="133" mass="14576">TLNIITCSHCGPNRMEPVGIKLVTTTAAVLLLLTVVSAGSIHRLSEEKYWEIFPRNNKIDARQAATFSFAKHFQDHMVLQKEPARANIYGFSPNVGQTVNAQLVTSAGTFTYSATVQRGLNANIGVWTIELDA</sequence>
<name>A0A0B6YNM8_9EUPU</name>